<organism evidence="3 4">
    <name type="scientific">Pseudomonas maioricensis</name>
    <dbReference type="NCBI Taxonomy" id="1766623"/>
    <lineage>
        <taxon>Bacteria</taxon>
        <taxon>Pseudomonadati</taxon>
        <taxon>Pseudomonadota</taxon>
        <taxon>Gammaproteobacteria</taxon>
        <taxon>Pseudomonadales</taxon>
        <taxon>Pseudomonadaceae</taxon>
        <taxon>Pseudomonas</taxon>
    </lineage>
</organism>
<keyword evidence="4" id="KW-1185">Reference proteome</keyword>
<comment type="caution">
    <text evidence="3">The sequence shown here is derived from an EMBL/GenBank/DDBJ whole genome shotgun (WGS) entry which is preliminary data.</text>
</comment>
<gene>
    <name evidence="3" type="ORF">AUC61_12405</name>
</gene>
<sequence length="525" mass="60178">MRLTDASVAIHPRTPWEAIDLGVLLARKHRGLLIASWAMVTLPIFALLSLLLWDYPKIAIVVFWWLKPVYERLPLLILSQALFDPAPSLKEALKGWLKTLRPNLLASLTWRRFGLSRSFILPVQQLEQLSGAELRQRIEVLSQKDQFAARCLTVVGSALELCLWIGMIVLFYALIPQQVELDWAWLMMLKLNNELNWLEHLSNLFYVLILMIWGPIYVSCGFTLYLNRRTVLEAWDIELVLRRLRQRLTGSAYVLMIGLGLTLISPPPKAWSAQQDFSCPIPELSTENEPGPDSPRLVNQDLTSTASRQDIHNLLQQPPFKNPKTVSGWRLPEEQNTSQAENGAGKHNNLREWLKWLLQLGNYLAQAFKVLLWAIVIAVTGVVIWRYRKWLATFVNRRAPREKPQRPQPEQLFGLHIGAESLPVDVAGSAEGLWSSQPREALGLLYRALLSRLLSDYQLPLKSADTESQVLQRIAALDQPALNEFSRNLTQHWQNLAYGHQLPAAHVQQELCEQWRHLFDREARP</sequence>
<evidence type="ECO:0000256" key="1">
    <source>
        <dbReference type="SAM" id="Phobius"/>
    </source>
</evidence>
<dbReference type="InterPro" id="IPR025403">
    <property type="entry name" value="TgpA-like_C"/>
</dbReference>
<feature type="transmembrane region" description="Helical" evidence="1">
    <location>
        <begin position="32"/>
        <end position="53"/>
    </location>
</feature>
<evidence type="ECO:0000313" key="4">
    <source>
        <dbReference type="Proteomes" id="UP001320513"/>
    </source>
</evidence>
<accession>A0ABS9ZID5</accession>
<feature type="transmembrane region" description="Helical" evidence="1">
    <location>
        <begin position="147"/>
        <end position="175"/>
    </location>
</feature>
<evidence type="ECO:0000259" key="2">
    <source>
        <dbReference type="Pfam" id="PF13559"/>
    </source>
</evidence>
<keyword evidence="1" id="KW-0812">Transmembrane</keyword>
<dbReference type="EMBL" id="LOHG01000006">
    <property type="protein sequence ID" value="MCI8210341.1"/>
    <property type="molecule type" value="Genomic_DNA"/>
</dbReference>
<evidence type="ECO:0000313" key="3">
    <source>
        <dbReference type="EMBL" id="MCI8210341.1"/>
    </source>
</evidence>
<dbReference type="Proteomes" id="UP001320513">
    <property type="component" value="Unassembled WGS sequence"/>
</dbReference>
<dbReference type="RefSeq" id="WP_243246520.1">
    <property type="nucleotide sequence ID" value="NZ_LOHG01000006.1"/>
</dbReference>
<feature type="transmembrane region" description="Helical" evidence="1">
    <location>
        <begin position="363"/>
        <end position="387"/>
    </location>
</feature>
<dbReference type="Pfam" id="PF13559">
    <property type="entry name" value="DUF4129"/>
    <property type="match status" value="1"/>
</dbReference>
<protein>
    <recommendedName>
        <fullName evidence="2">Protein-glutamine gamma-glutamyltransferase-like C-terminal domain-containing protein</fullName>
    </recommendedName>
</protein>
<proteinExistence type="predicted"/>
<keyword evidence="1" id="KW-0472">Membrane</keyword>
<reference evidence="3 4" key="1">
    <citation type="submission" date="2015-12" db="EMBL/GenBank/DDBJ databases">
        <title>Phylogenomics in the description of a new species in the Pseudomonas syringae group.</title>
        <authorList>
            <person name="Busquets A."/>
            <person name="Gomila M."/>
            <person name="Beiki F."/>
            <person name="Rahimian H."/>
            <person name="Mulet M."/>
            <person name="Sanchez D."/>
            <person name="Garcia-Valdes E."/>
            <person name="Lalucat J."/>
        </authorList>
    </citation>
    <scope>NUCLEOTIDE SEQUENCE [LARGE SCALE GENOMIC DNA]</scope>
    <source>
        <strain evidence="3 4">S25</strain>
    </source>
</reference>
<feature type="transmembrane region" description="Helical" evidence="1">
    <location>
        <begin position="248"/>
        <end position="265"/>
    </location>
</feature>
<feature type="transmembrane region" description="Helical" evidence="1">
    <location>
        <begin position="204"/>
        <end position="227"/>
    </location>
</feature>
<feature type="domain" description="Protein-glutamine gamma-glutamyltransferase-like C-terminal" evidence="2">
    <location>
        <begin position="445"/>
        <end position="516"/>
    </location>
</feature>
<keyword evidence="1" id="KW-1133">Transmembrane helix</keyword>
<name>A0ABS9ZID5_9PSED</name>